<proteinExistence type="predicted"/>
<evidence type="ECO:0000313" key="1">
    <source>
        <dbReference type="EMBL" id="TNN28830.1"/>
    </source>
</evidence>
<dbReference type="AlphaFoldDB" id="A0A4Z2EJS2"/>
<keyword evidence="2" id="KW-1185">Reference proteome</keyword>
<organism evidence="1 2">
    <name type="scientific">Liparis tanakae</name>
    <name type="common">Tanaka's snailfish</name>
    <dbReference type="NCBI Taxonomy" id="230148"/>
    <lineage>
        <taxon>Eukaryota</taxon>
        <taxon>Metazoa</taxon>
        <taxon>Chordata</taxon>
        <taxon>Craniata</taxon>
        <taxon>Vertebrata</taxon>
        <taxon>Euteleostomi</taxon>
        <taxon>Actinopterygii</taxon>
        <taxon>Neopterygii</taxon>
        <taxon>Teleostei</taxon>
        <taxon>Neoteleostei</taxon>
        <taxon>Acanthomorphata</taxon>
        <taxon>Eupercaria</taxon>
        <taxon>Perciformes</taxon>
        <taxon>Cottioidei</taxon>
        <taxon>Cottales</taxon>
        <taxon>Liparidae</taxon>
        <taxon>Liparis</taxon>
    </lineage>
</organism>
<comment type="caution">
    <text evidence="1">The sequence shown here is derived from an EMBL/GenBank/DDBJ whole genome shotgun (WGS) entry which is preliminary data.</text>
</comment>
<protein>
    <submittedName>
        <fullName evidence="1">Uncharacterized protein</fullName>
    </submittedName>
</protein>
<sequence length="90" mass="9867">MRRDRQLSGSRGPLGGPAWSLWVEMWPPKKPSAVQHVQLCEAVRVREAPGGPGDPSGSWWLLETRNEEGHVRLSAGIKGGVDRSARSLEV</sequence>
<dbReference type="EMBL" id="SRLO01006384">
    <property type="protein sequence ID" value="TNN28830.1"/>
    <property type="molecule type" value="Genomic_DNA"/>
</dbReference>
<dbReference type="Proteomes" id="UP000314294">
    <property type="component" value="Unassembled WGS sequence"/>
</dbReference>
<reference evidence="1 2" key="1">
    <citation type="submission" date="2019-03" db="EMBL/GenBank/DDBJ databases">
        <title>First draft genome of Liparis tanakae, snailfish: a comprehensive survey of snailfish specific genes.</title>
        <authorList>
            <person name="Kim W."/>
            <person name="Song I."/>
            <person name="Jeong J.-H."/>
            <person name="Kim D."/>
            <person name="Kim S."/>
            <person name="Ryu S."/>
            <person name="Song J.Y."/>
            <person name="Lee S.K."/>
        </authorList>
    </citation>
    <scope>NUCLEOTIDE SEQUENCE [LARGE SCALE GENOMIC DNA]</scope>
    <source>
        <tissue evidence="1">Muscle</tissue>
    </source>
</reference>
<gene>
    <name evidence="1" type="ORF">EYF80_061022</name>
</gene>
<name>A0A4Z2EJS2_9TELE</name>
<accession>A0A4Z2EJS2</accession>
<evidence type="ECO:0000313" key="2">
    <source>
        <dbReference type="Proteomes" id="UP000314294"/>
    </source>
</evidence>